<evidence type="ECO:0000256" key="6">
    <source>
        <dbReference type="ARBA" id="ARBA00022737"/>
    </source>
</evidence>
<evidence type="ECO:0008006" key="17">
    <source>
        <dbReference type="Google" id="ProtNLM"/>
    </source>
</evidence>
<dbReference type="InterPro" id="IPR036055">
    <property type="entry name" value="LDL_receptor-like_sf"/>
</dbReference>
<dbReference type="PROSITE" id="PS50234">
    <property type="entry name" value="VWFA"/>
    <property type="match status" value="1"/>
</dbReference>
<keyword evidence="5" id="KW-0732">Signal</keyword>
<keyword evidence="6" id="KW-0677">Repeat</keyword>
<keyword evidence="8" id="KW-0720">Serine protease</keyword>
<feature type="disulfide bond" evidence="12">
    <location>
        <begin position="207"/>
        <end position="217"/>
    </location>
</feature>
<dbReference type="Pfam" id="PF00530">
    <property type="entry name" value="SRCR"/>
    <property type="match status" value="3"/>
</dbReference>
<dbReference type="PROSITE" id="PS00420">
    <property type="entry name" value="SRCR_1"/>
    <property type="match status" value="3"/>
</dbReference>
<keyword evidence="2" id="KW-0964">Secreted</keyword>
<dbReference type="SUPFAM" id="SSF56487">
    <property type="entry name" value="SRCR-like"/>
    <property type="match status" value="3"/>
</dbReference>
<dbReference type="PROSITE" id="PS50068">
    <property type="entry name" value="LDLRA_2"/>
    <property type="match status" value="1"/>
</dbReference>
<dbReference type="PROSITE" id="PS50287">
    <property type="entry name" value="SRCR_2"/>
    <property type="match status" value="3"/>
</dbReference>
<dbReference type="PROSITE" id="PS01209">
    <property type="entry name" value="LDLRA_1"/>
    <property type="match status" value="1"/>
</dbReference>
<name>A0A8W8K3I1_MAGGI</name>
<dbReference type="Pfam" id="PF00090">
    <property type="entry name" value="TSP_1"/>
    <property type="match status" value="15"/>
</dbReference>
<dbReference type="InterPro" id="IPR002172">
    <property type="entry name" value="LDrepeatLR_classA_rpt"/>
</dbReference>
<dbReference type="GO" id="GO:0005576">
    <property type="term" value="C:extracellular region"/>
    <property type="evidence" value="ECO:0007669"/>
    <property type="project" value="UniProtKB-SubCell"/>
</dbReference>
<feature type="disulfide bond" evidence="12">
    <location>
        <begin position="313"/>
        <end position="323"/>
    </location>
</feature>
<dbReference type="SMART" id="SM00192">
    <property type="entry name" value="LDLa"/>
    <property type="match status" value="1"/>
</dbReference>
<comment type="caution">
    <text evidence="12">Lacks conserved residue(s) required for the propagation of feature annotation.</text>
</comment>
<dbReference type="InterPro" id="IPR001190">
    <property type="entry name" value="SRCR"/>
</dbReference>
<dbReference type="PANTHER" id="PTHR22906">
    <property type="entry name" value="PROPERDIN"/>
    <property type="match status" value="1"/>
</dbReference>
<dbReference type="InterPro" id="IPR013273">
    <property type="entry name" value="ADAMTS/ADAMTS-like"/>
</dbReference>
<dbReference type="PROSITE" id="PS50092">
    <property type="entry name" value="TSP1"/>
    <property type="match status" value="15"/>
</dbReference>
<evidence type="ECO:0000259" key="14">
    <source>
        <dbReference type="PROSITE" id="PS50287"/>
    </source>
</evidence>
<evidence type="ECO:0000256" key="7">
    <source>
        <dbReference type="ARBA" id="ARBA00022801"/>
    </source>
</evidence>
<feature type="domain" description="SRCR" evidence="14">
    <location>
        <begin position="137"/>
        <end position="238"/>
    </location>
</feature>
<dbReference type="InterPro" id="IPR023415">
    <property type="entry name" value="LDLR_class-A_CS"/>
</dbReference>
<evidence type="ECO:0000256" key="5">
    <source>
        <dbReference type="ARBA" id="ARBA00022729"/>
    </source>
</evidence>
<dbReference type="Gene3D" id="3.10.250.10">
    <property type="entry name" value="SRCR-like domain"/>
    <property type="match status" value="3"/>
</dbReference>
<evidence type="ECO:0000256" key="1">
    <source>
        <dbReference type="ARBA" id="ARBA00004613"/>
    </source>
</evidence>
<dbReference type="InterPro" id="IPR036465">
    <property type="entry name" value="vWFA_dom_sf"/>
</dbReference>
<dbReference type="FunFam" id="2.20.100.10:FF:000007">
    <property type="entry name" value="Thrombospondin 1"/>
    <property type="match status" value="12"/>
</dbReference>
<feature type="domain" description="VWFA" evidence="13">
    <location>
        <begin position="359"/>
        <end position="530"/>
    </location>
</feature>
<evidence type="ECO:0000256" key="2">
    <source>
        <dbReference type="ARBA" id="ARBA00022525"/>
    </source>
</evidence>
<evidence type="ECO:0000313" key="15">
    <source>
        <dbReference type="EnsemblMetazoa" id="G21486.3:cds"/>
    </source>
</evidence>
<dbReference type="EnsemblMetazoa" id="G21486.3">
    <property type="protein sequence ID" value="G21486.3:cds"/>
    <property type="gene ID" value="G21486"/>
</dbReference>
<reference evidence="15" key="1">
    <citation type="submission" date="2022-08" db="UniProtKB">
        <authorList>
            <consortium name="EnsemblMetazoa"/>
        </authorList>
    </citation>
    <scope>IDENTIFICATION</scope>
    <source>
        <strain evidence="15">05x7-T-G4-1.051#20</strain>
    </source>
</reference>
<feature type="domain" description="SRCR" evidence="14">
    <location>
        <begin position="243"/>
        <end position="344"/>
    </location>
</feature>
<dbReference type="PRINTS" id="PR01705">
    <property type="entry name" value="TSP1REPEAT"/>
</dbReference>
<evidence type="ECO:0000256" key="9">
    <source>
        <dbReference type="ARBA" id="ARBA00023157"/>
    </source>
</evidence>
<dbReference type="SMART" id="SM00327">
    <property type="entry name" value="VWA"/>
    <property type="match status" value="1"/>
</dbReference>
<dbReference type="SUPFAM" id="SSF57424">
    <property type="entry name" value="LDL receptor-like module"/>
    <property type="match status" value="1"/>
</dbReference>
<dbReference type="SUPFAM" id="SSF53300">
    <property type="entry name" value="vWA-like"/>
    <property type="match status" value="1"/>
</dbReference>
<dbReference type="GO" id="GO:0030198">
    <property type="term" value="P:extracellular matrix organization"/>
    <property type="evidence" value="ECO:0007669"/>
    <property type="project" value="InterPro"/>
</dbReference>
<dbReference type="SMART" id="SM00202">
    <property type="entry name" value="SR"/>
    <property type="match status" value="3"/>
</dbReference>
<comment type="subcellular location">
    <subcellularLocation>
        <location evidence="1">Secreted</location>
    </subcellularLocation>
</comment>
<dbReference type="GO" id="GO:0008236">
    <property type="term" value="F:serine-type peptidase activity"/>
    <property type="evidence" value="ECO:0007669"/>
    <property type="project" value="UniProtKB-KW"/>
</dbReference>
<evidence type="ECO:0000259" key="13">
    <source>
        <dbReference type="PROSITE" id="PS50234"/>
    </source>
</evidence>
<dbReference type="Proteomes" id="UP000005408">
    <property type="component" value="Unassembled WGS sequence"/>
</dbReference>
<keyword evidence="9 11" id="KW-1015">Disulfide bond</keyword>
<feature type="disulfide bond" evidence="11">
    <location>
        <begin position="1366"/>
        <end position="1378"/>
    </location>
</feature>
<dbReference type="SMART" id="SM00209">
    <property type="entry name" value="TSP1"/>
    <property type="match status" value="16"/>
</dbReference>
<evidence type="ECO:0000256" key="11">
    <source>
        <dbReference type="PIRSR" id="PIRSR613273-3"/>
    </source>
</evidence>
<feature type="disulfide bond" evidence="12">
    <location>
        <begin position="99"/>
        <end position="109"/>
    </location>
</feature>
<dbReference type="PANTHER" id="PTHR22906:SF43">
    <property type="entry name" value="PROPERDIN"/>
    <property type="match status" value="1"/>
</dbReference>
<dbReference type="FunFam" id="3.10.250.10:FF:000011">
    <property type="entry name" value="Scavenger receptor class A member 5"/>
    <property type="match status" value="3"/>
</dbReference>
<dbReference type="Pfam" id="PF00092">
    <property type="entry name" value="VWA"/>
    <property type="match status" value="1"/>
</dbReference>
<proteinExistence type="predicted"/>
<dbReference type="SUPFAM" id="SSF82895">
    <property type="entry name" value="TSP-1 type 1 repeat"/>
    <property type="match status" value="15"/>
</dbReference>
<keyword evidence="3" id="KW-0245">EGF-like domain</keyword>
<evidence type="ECO:0000313" key="16">
    <source>
        <dbReference type="Proteomes" id="UP000005408"/>
    </source>
</evidence>
<dbReference type="FunFam" id="2.20.100.10:FF:000001">
    <property type="entry name" value="semaphorin-5A isoform X1"/>
    <property type="match status" value="3"/>
</dbReference>
<dbReference type="InterPro" id="IPR000884">
    <property type="entry name" value="TSP1_rpt"/>
</dbReference>
<dbReference type="PRINTS" id="PR00258">
    <property type="entry name" value="SPERACTRCPTR"/>
</dbReference>
<accession>A0A8W8K3I1</accession>
<evidence type="ECO:0000256" key="3">
    <source>
        <dbReference type="ARBA" id="ARBA00022536"/>
    </source>
</evidence>
<dbReference type="InterPro" id="IPR002035">
    <property type="entry name" value="VWF_A"/>
</dbReference>
<keyword evidence="16" id="KW-1185">Reference proteome</keyword>
<sequence length="1496" mass="161728">MESYQYTVKWICLVFTVQTAVGDVQLNKVRLVNGNSSAEGRVEVFYNGEWGTVCDDNFDDKDAGVVCSMLGYNRINAKAKHQAFFGIGVGQIWMDELQCTDADADLFHCSQRPLGFHNCGHNEDAGVVCNFDTAPNIRLMGGTSPMEGRVEIYYNNEWGTLCDDSWDRMAASVVCFMLGFSRENAIPKPSAYFGQGRGRIWMDDIVCQGTERDLFHCNKSSVGTHNCGHSEDAGVICSLEGAVRLAQGSSSLEGRVEMYSDGSWGTVCDDLWDNDDAAVVCSMLGFQREGAVAKKGGEFRSGVGDIMLDDVQCKGTERSIYNCSHRGLRRNNCRHIEDAGVVCKETQTGGAVRDCGAADILIMMDETGTVGPYSFNTMKMFVKEFIRGLNSLSLRFSALTFSSSVTKIFGFRNFSSLSVIMSEIDRVRYSSGGSTETDKALRYARTSMFISTRTDASKVVILITDGVSTNQEKTQEEAALLRSQGVRIFSIGVGRSITKEGLSLIASLPSDEHVFQVSSFNTLSQILSVVQNRTCAASNVNGGWNSWSSWSACNVSCGGGNRERSRICNNPVPRNNGRPCLGAENELDICNMTPCPVDGGFTEWTSWSHCTKSCGGGTKNRNRTCTNPRPRYGGLPCSGLYFEYGSCNNNFCPVNGGFSEWSVWTSCTDTCGGGLSSRKRFCNNPEPQYEGDNCTGLFEETRICNKIPCPIDGGFSEWNLWSVCSVSCGGGLKSRKRTCTNPLPQYGGQNCSDFFDESDTCNTSPCPVNGGFGNWGSWSGCSRSCGGGSRERMRFCNSPTPAHGGENCIGNTSQIIWCNEFPCPVDGRFTEWSIWTDCSQSCGGGVVIRNRSCSNPPPQHGGKPCNGHFSESLNCNVHQCPIDGGFSLWSAWSLCTVSCGGGTSIRSRSCTNPSPLYGGKNCAGAKEQIINCSIQHCPIDGKYSDWTAWSSCPHSCGGGFISRLRRCNNPPPQYGGKQCSGNDKDYSKCNTQPCPIDGGFSEWNLWSVCSVSCGGGLKSRKRTCTNPLPQYGGQNCSDFFDESDTCNTSPCPVNGGFGNWGSWSGCSRSCGGGSRERMRFCNSPTPAHGGENCIGNTSQIIWCNEFPCPVDGRFTEWSIWTDCSQSCGGGVVIRNRSCSNPPPQHGGKPCNGHFSESLNCNVHQCPIDGGFSLWSAWSLCTVSCGGGTSIRSRSCTNPSPLYGGKNCAGAKEQIINCSIQHCPIDGKYSDWTAWSSCPHSCGGGFISRLRRCNNPPPQYGGKQCSGNDKDYSKCNAQPCPIDGAFGEWQAWSHCSHSCGGGNKKRLRQCNNPFPAFGGKNCTGLFHESSDCNLTPCPINGGFSFWSEWSQCSETCGGGVQGRNRSCTNPVPLYGGTDCDGQRQDFLECNTHECPIDGKYSDWGAWASCSVTCGGANEITECNTKPCSICKNPAKEFECLDKVKCVADEYKCDGLPDCDDASDELPVLCSRVSGSGSCPEGLHSCPDGSCVSSSSDC</sequence>
<keyword evidence="4" id="KW-0645">Protease</keyword>
<dbReference type="Pfam" id="PF00057">
    <property type="entry name" value="Ldl_recept_a"/>
    <property type="match status" value="1"/>
</dbReference>
<evidence type="ECO:0000256" key="12">
    <source>
        <dbReference type="PROSITE-ProRule" id="PRU00196"/>
    </source>
</evidence>
<dbReference type="GO" id="GO:0016020">
    <property type="term" value="C:membrane"/>
    <property type="evidence" value="ECO:0007669"/>
    <property type="project" value="InterPro"/>
</dbReference>
<dbReference type="GO" id="GO:0006508">
    <property type="term" value="P:proteolysis"/>
    <property type="evidence" value="ECO:0007669"/>
    <property type="project" value="UniProtKB-KW"/>
</dbReference>
<dbReference type="InterPro" id="IPR036383">
    <property type="entry name" value="TSP1_rpt_sf"/>
</dbReference>
<feature type="disulfide bond" evidence="11">
    <location>
        <begin position="1351"/>
        <end position="1388"/>
    </location>
</feature>
<protein>
    <recommendedName>
        <fullName evidence="17">Hemicentin-1</fullName>
    </recommendedName>
</protein>
<dbReference type="Gene3D" id="4.10.400.10">
    <property type="entry name" value="Low-density Lipoprotein Receptor"/>
    <property type="match status" value="1"/>
</dbReference>
<evidence type="ECO:0000256" key="4">
    <source>
        <dbReference type="ARBA" id="ARBA00022670"/>
    </source>
</evidence>
<evidence type="ECO:0000256" key="10">
    <source>
        <dbReference type="ARBA" id="ARBA00023180"/>
    </source>
</evidence>
<dbReference type="InterPro" id="IPR052065">
    <property type="entry name" value="Compl_asym_regulator"/>
</dbReference>
<feature type="domain" description="SRCR" evidence="14">
    <location>
        <begin position="29"/>
        <end position="130"/>
    </location>
</feature>
<dbReference type="CDD" id="cd01450">
    <property type="entry name" value="vWFA_subfamily_ECM"/>
    <property type="match status" value="1"/>
</dbReference>
<feature type="disulfide bond" evidence="11">
    <location>
        <begin position="1355"/>
        <end position="1393"/>
    </location>
</feature>
<dbReference type="Gene3D" id="3.40.50.410">
    <property type="entry name" value="von Willebrand factor, type A domain"/>
    <property type="match status" value="1"/>
</dbReference>
<keyword evidence="7" id="KW-0378">Hydrolase</keyword>
<evidence type="ECO:0000256" key="8">
    <source>
        <dbReference type="ARBA" id="ARBA00022825"/>
    </source>
</evidence>
<organism evidence="15 16">
    <name type="scientific">Magallana gigas</name>
    <name type="common">Pacific oyster</name>
    <name type="synonym">Crassostrea gigas</name>
    <dbReference type="NCBI Taxonomy" id="29159"/>
    <lineage>
        <taxon>Eukaryota</taxon>
        <taxon>Metazoa</taxon>
        <taxon>Spiralia</taxon>
        <taxon>Lophotrochozoa</taxon>
        <taxon>Mollusca</taxon>
        <taxon>Bivalvia</taxon>
        <taxon>Autobranchia</taxon>
        <taxon>Pteriomorphia</taxon>
        <taxon>Ostreida</taxon>
        <taxon>Ostreoidea</taxon>
        <taxon>Ostreidae</taxon>
        <taxon>Magallana</taxon>
    </lineage>
</organism>
<dbReference type="Gene3D" id="2.20.100.10">
    <property type="entry name" value="Thrombospondin type-1 (TSP1) repeat"/>
    <property type="match status" value="15"/>
</dbReference>
<dbReference type="CDD" id="cd00112">
    <property type="entry name" value="LDLa"/>
    <property type="match status" value="1"/>
</dbReference>
<keyword evidence="10" id="KW-0325">Glycoprotein</keyword>
<dbReference type="InterPro" id="IPR036772">
    <property type="entry name" value="SRCR-like_dom_sf"/>
</dbReference>
<dbReference type="PRINTS" id="PR01857">
    <property type="entry name" value="ADAMTSFAMILY"/>
</dbReference>